<evidence type="ECO:0000256" key="6">
    <source>
        <dbReference type="ARBA" id="ARBA00022741"/>
    </source>
</evidence>
<dbReference type="HAMAP" id="MF_00244">
    <property type="entry name" value="NaMN_adenylyltr"/>
    <property type="match status" value="1"/>
</dbReference>
<feature type="domain" description="Cytidyltransferase-like" evidence="11">
    <location>
        <begin position="20"/>
        <end position="183"/>
    </location>
</feature>
<keyword evidence="7 10" id="KW-0067">ATP-binding</keyword>
<keyword evidence="5 10" id="KW-0548">Nucleotidyltransferase</keyword>
<comment type="function">
    <text evidence="1 10">Catalyzes the reversible adenylation of nicotinate mononucleotide (NaMN) to nicotinic acid adenine dinucleotide (NaAD).</text>
</comment>
<dbReference type="SUPFAM" id="SSF52374">
    <property type="entry name" value="Nucleotidylyl transferase"/>
    <property type="match status" value="1"/>
</dbReference>
<dbReference type="InterPro" id="IPR014729">
    <property type="entry name" value="Rossmann-like_a/b/a_fold"/>
</dbReference>
<dbReference type="PANTHER" id="PTHR39321:SF3">
    <property type="entry name" value="PHOSPHOPANTETHEINE ADENYLYLTRANSFERASE"/>
    <property type="match status" value="1"/>
</dbReference>
<evidence type="ECO:0000256" key="4">
    <source>
        <dbReference type="ARBA" id="ARBA00022679"/>
    </source>
</evidence>
<evidence type="ECO:0000256" key="1">
    <source>
        <dbReference type="ARBA" id="ARBA00002324"/>
    </source>
</evidence>
<protein>
    <recommendedName>
        <fullName evidence="10">Probable nicotinate-nucleotide adenylyltransferase</fullName>
        <ecNumber evidence="10">2.7.7.18</ecNumber>
    </recommendedName>
    <alternativeName>
        <fullName evidence="10">Deamido-NAD(+) diphosphorylase</fullName>
    </alternativeName>
    <alternativeName>
        <fullName evidence="10">Deamido-NAD(+) pyrophosphorylase</fullName>
    </alternativeName>
    <alternativeName>
        <fullName evidence="10">Nicotinate mononucleotide adenylyltransferase</fullName>
        <shortName evidence="10">NaMN adenylyltransferase</shortName>
    </alternativeName>
</protein>
<dbReference type="PANTHER" id="PTHR39321">
    <property type="entry name" value="NICOTINATE-NUCLEOTIDE ADENYLYLTRANSFERASE-RELATED"/>
    <property type="match status" value="1"/>
</dbReference>
<comment type="catalytic activity">
    <reaction evidence="9 10">
        <text>nicotinate beta-D-ribonucleotide + ATP + H(+) = deamido-NAD(+) + diphosphate</text>
        <dbReference type="Rhea" id="RHEA:22860"/>
        <dbReference type="ChEBI" id="CHEBI:15378"/>
        <dbReference type="ChEBI" id="CHEBI:30616"/>
        <dbReference type="ChEBI" id="CHEBI:33019"/>
        <dbReference type="ChEBI" id="CHEBI:57502"/>
        <dbReference type="ChEBI" id="CHEBI:58437"/>
        <dbReference type="EC" id="2.7.7.18"/>
    </reaction>
</comment>
<dbReference type="GO" id="GO:0004515">
    <property type="term" value="F:nicotinate-nucleotide adenylyltransferase activity"/>
    <property type="evidence" value="ECO:0007669"/>
    <property type="project" value="UniProtKB-UniRule"/>
</dbReference>
<proteinExistence type="inferred from homology"/>
<dbReference type="NCBIfam" id="TIGR00125">
    <property type="entry name" value="cyt_tran_rel"/>
    <property type="match status" value="1"/>
</dbReference>
<organism evidence="12 13">
    <name type="scientific">Pseudothermotoga hypogea DSM 11164 = NBRC 106472</name>
    <dbReference type="NCBI Taxonomy" id="1123384"/>
    <lineage>
        <taxon>Bacteria</taxon>
        <taxon>Thermotogati</taxon>
        <taxon>Thermotogota</taxon>
        <taxon>Thermotogae</taxon>
        <taxon>Thermotogales</taxon>
        <taxon>Thermotogaceae</taxon>
        <taxon>Pseudothermotoga</taxon>
    </lineage>
</organism>
<keyword evidence="13" id="KW-1185">Reference proteome</keyword>
<gene>
    <name evidence="10 12" type="primary">nadD</name>
    <name evidence="12" type="ORF">AJ81_04725</name>
</gene>
<evidence type="ECO:0000256" key="9">
    <source>
        <dbReference type="ARBA" id="ARBA00048721"/>
    </source>
</evidence>
<dbReference type="EMBL" id="CP007141">
    <property type="protein sequence ID" value="AJC73626.1"/>
    <property type="molecule type" value="Genomic_DNA"/>
</dbReference>
<evidence type="ECO:0000256" key="8">
    <source>
        <dbReference type="ARBA" id="ARBA00023027"/>
    </source>
</evidence>
<dbReference type="KEGG" id="phy:AJ81_04725"/>
<evidence type="ECO:0000256" key="7">
    <source>
        <dbReference type="ARBA" id="ARBA00022840"/>
    </source>
</evidence>
<evidence type="ECO:0000256" key="2">
    <source>
        <dbReference type="ARBA" id="ARBA00005019"/>
    </source>
</evidence>
<keyword evidence="8 10" id="KW-0520">NAD</keyword>
<dbReference type="AlphaFoldDB" id="A0A0X1KQN8"/>
<dbReference type="UniPathway" id="UPA00253">
    <property type="reaction ID" value="UER00332"/>
</dbReference>
<dbReference type="GO" id="GO:0005524">
    <property type="term" value="F:ATP binding"/>
    <property type="evidence" value="ECO:0007669"/>
    <property type="project" value="UniProtKB-KW"/>
</dbReference>
<dbReference type="InterPro" id="IPR005248">
    <property type="entry name" value="NadD/NMNAT"/>
</dbReference>
<dbReference type="Gene3D" id="3.40.50.620">
    <property type="entry name" value="HUPs"/>
    <property type="match status" value="1"/>
</dbReference>
<dbReference type="CDD" id="cd02165">
    <property type="entry name" value="NMNAT"/>
    <property type="match status" value="1"/>
</dbReference>
<keyword evidence="4 10" id="KW-0808">Transferase</keyword>
<dbReference type="GO" id="GO:0009435">
    <property type="term" value="P:NAD+ biosynthetic process"/>
    <property type="evidence" value="ECO:0007669"/>
    <property type="project" value="UniProtKB-UniRule"/>
</dbReference>
<dbReference type="InterPro" id="IPR004821">
    <property type="entry name" value="Cyt_trans-like"/>
</dbReference>
<evidence type="ECO:0000313" key="12">
    <source>
        <dbReference type="EMBL" id="AJC73626.1"/>
    </source>
</evidence>
<evidence type="ECO:0000259" key="11">
    <source>
        <dbReference type="Pfam" id="PF01467"/>
    </source>
</evidence>
<dbReference type="Pfam" id="PF01467">
    <property type="entry name" value="CTP_transf_like"/>
    <property type="match status" value="1"/>
</dbReference>
<dbReference type="OrthoDB" id="5295945at2"/>
<keyword evidence="3 10" id="KW-0662">Pyridine nucleotide biosynthesis</keyword>
<evidence type="ECO:0000256" key="10">
    <source>
        <dbReference type="HAMAP-Rule" id="MF_00244"/>
    </source>
</evidence>
<evidence type="ECO:0000256" key="5">
    <source>
        <dbReference type="ARBA" id="ARBA00022695"/>
    </source>
</evidence>
<evidence type="ECO:0000313" key="13">
    <source>
        <dbReference type="Proteomes" id="UP000077469"/>
    </source>
</evidence>
<dbReference type="PATRIC" id="fig|1123384.7.peg.930"/>
<evidence type="ECO:0000256" key="3">
    <source>
        <dbReference type="ARBA" id="ARBA00022642"/>
    </source>
</evidence>
<accession>A0A0X1KQN8</accession>
<dbReference type="PaxDb" id="1123384-AJ81_04725"/>
<keyword evidence="6 10" id="KW-0547">Nucleotide-binding</keyword>
<comment type="pathway">
    <text evidence="2 10">Cofactor biosynthesis; NAD(+) biosynthesis; deamido-NAD(+) from nicotinate D-ribonucleotide: step 1/1.</text>
</comment>
<comment type="similarity">
    <text evidence="10">Belongs to the NadD family.</text>
</comment>
<sequence>MEILSGSEATISNTTNRIGIFGGTFNPPHVGHLIVAQYALELLELERLYIVPAYRPPHRSNDIAPFELRFDWCVKTFELKNVIVSDYERTRGDISYSLYTVRYFAEQHNCAPYFIVGEDALSYIESWHRYTDLLNSCHFVVYPRYCGKPYHERAKEKLGELFEKIVFLQAPLIEISASEIRERVKQGKSIKGMVVSQIEESVVNHYGKV</sequence>
<dbReference type="EC" id="2.7.7.18" evidence="10"/>
<dbReference type="STRING" id="1123384.AJ81_04725"/>
<dbReference type="Proteomes" id="UP000077469">
    <property type="component" value="Chromosome"/>
</dbReference>
<dbReference type="RefSeq" id="WP_038059823.1">
    <property type="nucleotide sequence ID" value="NC_022795.1"/>
</dbReference>
<dbReference type="NCBIfam" id="TIGR00482">
    <property type="entry name" value="nicotinate (nicotinamide) nucleotide adenylyltransferase"/>
    <property type="match status" value="1"/>
</dbReference>
<reference evidence="12 13" key="1">
    <citation type="submission" date="2014-01" db="EMBL/GenBank/DDBJ databases">
        <title>Genome sequencing of Thermotog hypogea.</title>
        <authorList>
            <person name="Zhang X."/>
            <person name="Alvare G."/>
            <person name="Fristensky B."/>
            <person name="Chen L."/>
            <person name="Suen T."/>
            <person name="Chen Q."/>
            <person name="Ma K."/>
        </authorList>
    </citation>
    <scope>NUCLEOTIDE SEQUENCE [LARGE SCALE GENOMIC DNA]</scope>
    <source>
        <strain evidence="12 13">DSM 11164</strain>
    </source>
</reference>
<name>A0A0X1KQN8_9THEM</name>